<dbReference type="FunFam" id="1.10.10.10:FF:000018">
    <property type="entry name" value="DNA-binding response regulator ResD"/>
    <property type="match status" value="1"/>
</dbReference>
<dbReference type="InterPro" id="IPR001867">
    <property type="entry name" value="OmpR/PhoB-type_DNA-bd"/>
</dbReference>
<dbReference type="Gene3D" id="1.10.10.10">
    <property type="entry name" value="Winged helix-like DNA-binding domain superfamily/Winged helix DNA-binding domain"/>
    <property type="match status" value="1"/>
</dbReference>
<dbReference type="PROSITE" id="PS50110">
    <property type="entry name" value="RESPONSE_REGULATORY"/>
    <property type="match status" value="1"/>
</dbReference>
<reference evidence="12 13" key="1">
    <citation type="submission" date="2019-03" db="EMBL/GenBank/DDBJ databases">
        <title>Genomic Encyclopedia of Type Strains, Phase IV (KMG-IV): sequencing the most valuable type-strain genomes for metagenomic binning, comparative biology and taxonomic classification.</title>
        <authorList>
            <person name="Goeker M."/>
        </authorList>
    </citation>
    <scope>NUCLEOTIDE SEQUENCE [LARGE SCALE GENOMIC DNA]</scope>
    <source>
        <strain evidence="12 13">DSM 100451</strain>
    </source>
</reference>
<evidence type="ECO:0000256" key="8">
    <source>
        <dbReference type="PROSITE-ProRule" id="PRU00169"/>
    </source>
</evidence>
<protein>
    <recommendedName>
        <fullName evidence="1">Stage 0 sporulation protein A homolog</fullName>
    </recommendedName>
</protein>
<dbReference type="PROSITE" id="PS51755">
    <property type="entry name" value="OMPR_PHOB"/>
    <property type="match status" value="1"/>
</dbReference>
<feature type="DNA-binding region" description="OmpR/PhoB-type" evidence="9">
    <location>
        <begin position="126"/>
        <end position="222"/>
    </location>
</feature>
<gene>
    <name evidence="12" type="ORF">EDD77_13620</name>
</gene>
<dbReference type="InterPro" id="IPR039420">
    <property type="entry name" value="WalR-like"/>
</dbReference>
<evidence type="ECO:0000256" key="9">
    <source>
        <dbReference type="PROSITE-ProRule" id="PRU01091"/>
    </source>
</evidence>
<dbReference type="GO" id="GO:0000156">
    <property type="term" value="F:phosphorelay response regulator activity"/>
    <property type="evidence" value="ECO:0007669"/>
    <property type="project" value="TreeGrafter"/>
</dbReference>
<accession>A0A4R1QL01</accession>
<dbReference type="InterPro" id="IPR001789">
    <property type="entry name" value="Sig_transdc_resp-reg_receiver"/>
</dbReference>
<keyword evidence="2 8" id="KW-0597">Phosphoprotein</keyword>
<keyword evidence="5 9" id="KW-0238">DNA-binding</keyword>
<dbReference type="SUPFAM" id="SSF46894">
    <property type="entry name" value="C-terminal effector domain of the bipartite response regulators"/>
    <property type="match status" value="1"/>
</dbReference>
<dbReference type="SUPFAM" id="SSF52172">
    <property type="entry name" value="CheY-like"/>
    <property type="match status" value="1"/>
</dbReference>
<dbReference type="RefSeq" id="WP_058963042.1">
    <property type="nucleotide sequence ID" value="NZ_CABKVM010000012.1"/>
</dbReference>
<name>A0A4R1QL01_9FIRM</name>
<dbReference type="GO" id="GO:0000976">
    <property type="term" value="F:transcription cis-regulatory region binding"/>
    <property type="evidence" value="ECO:0007669"/>
    <property type="project" value="TreeGrafter"/>
</dbReference>
<dbReference type="OrthoDB" id="9802426at2"/>
<dbReference type="PANTHER" id="PTHR48111:SF1">
    <property type="entry name" value="TWO-COMPONENT RESPONSE REGULATOR ORR33"/>
    <property type="match status" value="1"/>
</dbReference>
<comment type="caution">
    <text evidence="12">The sequence shown here is derived from an EMBL/GenBank/DDBJ whole genome shotgun (WGS) entry which is preliminary data.</text>
</comment>
<evidence type="ECO:0000256" key="4">
    <source>
        <dbReference type="ARBA" id="ARBA00023015"/>
    </source>
</evidence>
<comment type="function">
    <text evidence="7">May play the central regulatory role in sporulation. It may be an element of the effector pathway responsible for the activation of sporulation genes in response to nutritional stress. Spo0A may act in concert with spo0H (a sigma factor) to control the expression of some genes that are critical to the sporulation process.</text>
</comment>
<dbReference type="STRING" id="1650663.GCA_001486665_00532"/>
<dbReference type="Gene3D" id="3.40.50.2300">
    <property type="match status" value="1"/>
</dbReference>
<dbReference type="CDD" id="cd00383">
    <property type="entry name" value="trans_reg_C"/>
    <property type="match status" value="1"/>
</dbReference>
<dbReference type="PANTHER" id="PTHR48111">
    <property type="entry name" value="REGULATOR OF RPOS"/>
    <property type="match status" value="1"/>
</dbReference>
<dbReference type="SMART" id="SM00862">
    <property type="entry name" value="Trans_reg_C"/>
    <property type="match status" value="1"/>
</dbReference>
<dbReference type="AlphaFoldDB" id="A0A4R1QL01"/>
<keyword evidence="6" id="KW-0804">Transcription</keyword>
<dbReference type="GO" id="GO:0032993">
    <property type="term" value="C:protein-DNA complex"/>
    <property type="evidence" value="ECO:0007669"/>
    <property type="project" value="TreeGrafter"/>
</dbReference>
<keyword evidence="3" id="KW-0902">Two-component regulatory system</keyword>
<dbReference type="InterPro" id="IPR011006">
    <property type="entry name" value="CheY-like_superfamily"/>
</dbReference>
<dbReference type="EMBL" id="SLUM01000036">
    <property type="protein sequence ID" value="TCL53381.1"/>
    <property type="molecule type" value="Genomic_DNA"/>
</dbReference>
<dbReference type="Pfam" id="PF00486">
    <property type="entry name" value="Trans_reg_C"/>
    <property type="match status" value="1"/>
</dbReference>
<dbReference type="InterPro" id="IPR016032">
    <property type="entry name" value="Sig_transdc_resp-reg_C-effctor"/>
</dbReference>
<evidence type="ECO:0000259" key="10">
    <source>
        <dbReference type="PROSITE" id="PS50110"/>
    </source>
</evidence>
<evidence type="ECO:0000259" key="11">
    <source>
        <dbReference type="PROSITE" id="PS51755"/>
    </source>
</evidence>
<evidence type="ECO:0000256" key="7">
    <source>
        <dbReference type="ARBA" id="ARBA00024867"/>
    </source>
</evidence>
<proteinExistence type="predicted"/>
<sequence length="225" mass="25721">MIYILEDDNSIRELVTYTLNRSGYEAKGFDLPSLFWAEMEKQMPDLLLLDIMLPEEDGIHILKRLRANSATSQLPVIMLTAKGSEYDRVTGLDSGADDYIPKPFGMMELVARVNALLRRAKPRTAPDEYQVGAIELFPARHQVLVNKEEISLTHKEFELLSVLMQQPGIVFTREKLLNQIWGYTFEAESRTVDVHIRTLRQKLGECGSYIETVRGTGYRIRENGV</sequence>
<evidence type="ECO:0000313" key="12">
    <source>
        <dbReference type="EMBL" id="TCL53381.1"/>
    </source>
</evidence>
<evidence type="ECO:0000313" key="13">
    <source>
        <dbReference type="Proteomes" id="UP000295184"/>
    </source>
</evidence>
<evidence type="ECO:0000256" key="5">
    <source>
        <dbReference type="ARBA" id="ARBA00023125"/>
    </source>
</evidence>
<dbReference type="Pfam" id="PF00072">
    <property type="entry name" value="Response_reg"/>
    <property type="match status" value="1"/>
</dbReference>
<keyword evidence="4" id="KW-0805">Transcription regulation</keyword>
<evidence type="ECO:0000256" key="2">
    <source>
        <dbReference type="ARBA" id="ARBA00022553"/>
    </source>
</evidence>
<evidence type="ECO:0000256" key="6">
    <source>
        <dbReference type="ARBA" id="ARBA00023163"/>
    </source>
</evidence>
<feature type="domain" description="OmpR/PhoB-type" evidence="11">
    <location>
        <begin position="126"/>
        <end position="222"/>
    </location>
</feature>
<dbReference type="Proteomes" id="UP000295184">
    <property type="component" value="Unassembled WGS sequence"/>
</dbReference>
<evidence type="ECO:0000256" key="1">
    <source>
        <dbReference type="ARBA" id="ARBA00018672"/>
    </source>
</evidence>
<feature type="domain" description="Response regulatory" evidence="10">
    <location>
        <begin position="1"/>
        <end position="117"/>
    </location>
</feature>
<evidence type="ECO:0000256" key="3">
    <source>
        <dbReference type="ARBA" id="ARBA00023012"/>
    </source>
</evidence>
<dbReference type="InterPro" id="IPR036388">
    <property type="entry name" value="WH-like_DNA-bd_sf"/>
</dbReference>
<dbReference type="GO" id="GO:0005829">
    <property type="term" value="C:cytosol"/>
    <property type="evidence" value="ECO:0007669"/>
    <property type="project" value="TreeGrafter"/>
</dbReference>
<dbReference type="Gene3D" id="6.10.250.690">
    <property type="match status" value="1"/>
</dbReference>
<dbReference type="SMART" id="SM00448">
    <property type="entry name" value="REC"/>
    <property type="match status" value="1"/>
</dbReference>
<organism evidence="12 13">
    <name type="scientific">Allofournierella massiliensis</name>
    <dbReference type="NCBI Taxonomy" id="1650663"/>
    <lineage>
        <taxon>Bacteria</taxon>
        <taxon>Bacillati</taxon>
        <taxon>Bacillota</taxon>
        <taxon>Clostridia</taxon>
        <taxon>Eubacteriales</taxon>
        <taxon>Oscillospiraceae</taxon>
        <taxon>Allofournierella</taxon>
    </lineage>
</organism>
<feature type="modified residue" description="4-aspartylphosphate" evidence="8">
    <location>
        <position position="50"/>
    </location>
</feature>
<dbReference type="GO" id="GO:0006355">
    <property type="term" value="P:regulation of DNA-templated transcription"/>
    <property type="evidence" value="ECO:0007669"/>
    <property type="project" value="InterPro"/>
</dbReference>